<evidence type="ECO:0000256" key="1">
    <source>
        <dbReference type="SAM" id="MobiDB-lite"/>
    </source>
</evidence>
<accession>A0A4R3KK77</accession>
<organism evidence="3 4">
    <name type="scientific">Tepidibacillus fermentans</name>
    <dbReference type="NCBI Taxonomy" id="1281767"/>
    <lineage>
        <taxon>Bacteria</taxon>
        <taxon>Bacillati</taxon>
        <taxon>Bacillota</taxon>
        <taxon>Bacilli</taxon>
        <taxon>Bacillales</taxon>
        <taxon>Bacillaceae</taxon>
        <taxon>Tepidibacillus</taxon>
    </lineage>
</organism>
<protein>
    <submittedName>
        <fullName evidence="3">Uncharacterized protein</fullName>
    </submittedName>
</protein>
<keyword evidence="2" id="KW-0472">Membrane</keyword>
<dbReference type="AlphaFoldDB" id="A0A4R3KK77"/>
<evidence type="ECO:0000313" key="4">
    <source>
        <dbReference type="Proteomes" id="UP000295788"/>
    </source>
</evidence>
<gene>
    <name evidence="3" type="ORF">EDD72_102157</name>
</gene>
<name>A0A4R3KK77_9BACI</name>
<reference evidence="3 4" key="1">
    <citation type="submission" date="2019-03" db="EMBL/GenBank/DDBJ databases">
        <title>Genomic Encyclopedia of Type Strains, Phase IV (KMG-IV): sequencing the most valuable type-strain genomes for metagenomic binning, comparative biology and taxonomic classification.</title>
        <authorList>
            <person name="Goeker M."/>
        </authorList>
    </citation>
    <scope>NUCLEOTIDE SEQUENCE [LARGE SCALE GENOMIC DNA]</scope>
    <source>
        <strain evidence="3 4">DSM 23802</strain>
    </source>
</reference>
<keyword evidence="2" id="KW-0812">Transmembrane</keyword>
<feature type="transmembrane region" description="Helical" evidence="2">
    <location>
        <begin position="12"/>
        <end position="32"/>
    </location>
</feature>
<feature type="compositionally biased region" description="Polar residues" evidence="1">
    <location>
        <begin position="42"/>
        <end position="61"/>
    </location>
</feature>
<comment type="caution">
    <text evidence="3">The sequence shown here is derived from an EMBL/GenBank/DDBJ whole genome shotgun (WGS) entry which is preliminary data.</text>
</comment>
<dbReference type="Proteomes" id="UP000295788">
    <property type="component" value="Unassembled WGS sequence"/>
</dbReference>
<dbReference type="RefSeq" id="WP_132766975.1">
    <property type="nucleotide sequence ID" value="NZ_SMAB01000002.1"/>
</dbReference>
<dbReference type="EMBL" id="SMAB01000002">
    <property type="protein sequence ID" value="TCS84114.1"/>
    <property type="molecule type" value="Genomic_DNA"/>
</dbReference>
<keyword evidence="4" id="KW-1185">Reference proteome</keyword>
<proteinExistence type="predicted"/>
<evidence type="ECO:0000313" key="3">
    <source>
        <dbReference type="EMBL" id="TCS84114.1"/>
    </source>
</evidence>
<feature type="region of interest" description="Disordered" evidence="1">
    <location>
        <begin position="36"/>
        <end position="62"/>
    </location>
</feature>
<keyword evidence="2" id="KW-1133">Transmembrane helix</keyword>
<evidence type="ECO:0000256" key="2">
    <source>
        <dbReference type="SAM" id="Phobius"/>
    </source>
</evidence>
<sequence length="98" mass="11617">MMFNRHKNHNRSFFWGMVAGLVGGIWVSNKWMHKDNQHHEQNSAQSLTNQSHKTSQHQQNFKFHHLNDLENKQKEALFDAFLHGSKEELESKAKEFQS</sequence>